<comment type="subcellular location">
    <subcellularLocation>
        <location evidence="1">Cytoplasm</location>
    </subcellularLocation>
</comment>
<keyword evidence="14" id="KW-1185">Reference proteome</keyword>
<dbReference type="KEGG" id="blep:AL038_08040"/>
<evidence type="ECO:0000313" key="14">
    <source>
        <dbReference type="Proteomes" id="UP000234271"/>
    </source>
</evidence>
<evidence type="ECO:0000256" key="4">
    <source>
        <dbReference type="ARBA" id="ARBA00022490"/>
    </source>
</evidence>
<dbReference type="InterPro" id="IPR036192">
    <property type="entry name" value="Cell_div_ZapA-like_sf"/>
</dbReference>
<keyword evidence="5 13" id="KW-0132">Cell division</keyword>
<evidence type="ECO:0000256" key="8">
    <source>
        <dbReference type="ARBA" id="ARBA00023306"/>
    </source>
</evidence>
<evidence type="ECO:0000313" key="13">
    <source>
        <dbReference type="EMBL" id="AUI70099.1"/>
    </source>
</evidence>
<evidence type="ECO:0000256" key="3">
    <source>
        <dbReference type="ARBA" id="ARBA00015195"/>
    </source>
</evidence>
<evidence type="ECO:0000256" key="1">
    <source>
        <dbReference type="ARBA" id="ARBA00004496"/>
    </source>
</evidence>
<evidence type="ECO:0000256" key="7">
    <source>
        <dbReference type="ARBA" id="ARBA00023210"/>
    </source>
</evidence>
<dbReference type="Gene3D" id="1.20.5.50">
    <property type="match status" value="1"/>
</dbReference>
<feature type="coiled-coil region" evidence="12">
    <location>
        <begin position="74"/>
        <end position="101"/>
    </location>
</feature>
<dbReference type="RefSeq" id="WP_062151545.1">
    <property type="nucleotide sequence ID" value="NZ_CP012373.2"/>
</dbReference>
<keyword evidence="7" id="KW-0717">Septation</keyword>
<evidence type="ECO:0000256" key="2">
    <source>
        <dbReference type="ARBA" id="ARBA00010074"/>
    </source>
</evidence>
<dbReference type="GO" id="GO:0000917">
    <property type="term" value="P:division septum assembly"/>
    <property type="evidence" value="ECO:0007669"/>
    <property type="project" value="UniProtKB-KW"/>
</dbReference>
<keyword evidence="4" id="KW-0963">Cytoplasm</keyword>
<protein>
    <recommendedName>
        <fullName evidence="3">Cell division protein ZapA</fullName>
    </recommendedName>
    <alternativeName>
        <fullName evidence="11">Z ring-associated protein ZapA</fullName>
    </alternativeName>
</protein>
<accession>A0A2N9YI65</accession>
<comment type="function">
    <text evidence="9">Activator of cell division through the inhibition of FtsZ GTPase activity, therefore promoting FtsZ assembly into bundles of protofilaments necessary for the formation of the division Z ring. It is recruited early at mid-cell but it is not essential for cell division.</text>
</comment>
<evidence type="ECO:0000256" key="11">
    <source>
        <dbReference type="ARBA" id="ARBA00033158"/>
    </source>
</evidence>
<dbReference type="Gene3D" id="3.30.160.880">
    <property type="entry name" value="Cell division protein ZapA protomer, N-terminal domain"/>
    <property type="match status" value="1"/>
</dbReference>
<proteinExistence type="inferred from homology"/>
<evidence type="ECO:0000256" key="10">
    <source>
        <dbReference type="ARBA" id="ARBA00026068"/>
    </source>
</evidence>
<dbReference type="EMBL" id="CP018889">
    <property type="protein sequence ID" value="AUI70099.1"/>
    <property type="molecule type" value="Genomic_DNA"/>
</dbReference>
<keyword evidence="8" id="KW-0131">Cell cycle</keyword>
<dbReference type="GO" id="GO:0043093">
    <property type="term" value="P:FtsZ-dependent cytokinesis"/>
    <property type="evidence" value="ECO:0007669"/>
    <property type="project" value="TreeGrafter"/>
</dbReference>
<keyword evidence="6 12" id="KW-0175">Coiled coil</keyword>
<dbReference type="OrthoDB" id="5772359at2"/>
<evidence type="ECO:0000256" key="9">
    <source>
        <dbReference type="ARBA" id="ARBA00024910"/>
    </source>
</evidence>
<evidence type="ECO:0000256" key="6">
    <source>
        <dbReference type="ARBA" id="ARBA00023054"/>
    </source>
</evidence>
<dbReference type="PANTHER" id="PTHR34981:SF1">
    <property type="entry name" value="CELL DIVISION PROTEIN ZAPA"/>
    <property type="match status" value="1"/>
</dbReference>
<dbReference type="AlphaFoldDB" id="A0A2N9YI65"/>
<gene>
    <name evidence="13" type="primary">zapA</name>
    <name evidence="13" type="ORF">BLE401_16270</name>
</gene>
<dbReference type="Pfam" id="PF05164">
    <property type="entry name" value="ZapA"/>
    <property type="match status" value="1"/>
</dbReference>
<dbReference type="SUPFAM" id="SSF102829">
    <property type="entry name" value="Cell division protein ZapA-like"/>
    <property type="match status" value="1"/>
</dbReference>
<dbReference type="InterPro" id="IPR042233">
    <property type="entry name" value="Cell_div_ZapA_N"/>
</dbReference>
<sequence>MSSYSGKTIPVSLHILDKDYVVACPEEEKETLIASANYLNKKVKEVRDGGKVVSTERIVVVSALNIIHEYFRYKQGYETENNGLKNQINSLQEKINLALHEIKR</sequence>
<organism evidence="13 14">
    <name type="scientific">Beggiatoa leptomitoformis</name>
    <dbReference type="NCBI Taxonomy" id="288004"/>
    <lineage>
        <taxon>Bacteria</taxon>
        <taxon>Pseudomonadati</taxon>
        <taxon>Pseudomonadota</taxon>
        <taxon>Gammaproteobacteria</taxon>
        <taxon>Thiotrichales</taxon>
        <taxon>Thiotrichaceae</taxon>
        <taxon>Beggiatoa</taxon>
    </lineage>
</organism>
<dbReference type="InterPro" id="IPR007838">
    <property type="entry name" value="Cell_div_ZapA-like"/>
</dbReference>
<dbReference type="GO" id="GO:0032153">
    <property type="term" value="C:cell division site"/>
    <property type="evidence" value="ECO:0007669"/>
    <property type="project" value="TreeGrafter"/>
</dbReference>
<comment type="similarity">
    <text evidence="2">Belongs to the ZapA family. Type 1 subfamily.</text>
</comment>
<dbReference type="STRING" id="288004.AL038_08040"/>
<comment type="subunit">
    <text evidence="10">Homodimer. Interacts with FtsZ.</text>
</comment>
<dbReference type="Proteomes" id="UP000234271">
    <property type="component" value="Chromosome"/>
</dbReference>
<evidence type="ECO:0000256" key="5">
    <source>
        <dbReference type="ARBA" id="ARBA00022618"/>
    </source>
</evidence>
<dbReference type="GO" id="GO:0005829">
    <property type="term" value="C:cytosol"/>
    <property type="evidence" value="ECO:0007669"/>
    <property type="project" value="TreeGrafter"/>
</dbReference>
<reference evidence="14" key="1">
    <citation type="submission" date="2016-12" db="EMBL/GenBank/DDBJ databases">
        <title>Complete Genome Sequence of Beggiatoa leptomitiformis D-401.</title>
        <authorList>
            <person name="Fomenkov A."/>
            <person name="Vincze T."/>
            <person name="Grabovich M."/>
            <person name="Anton B.P."/>
            <person name="Dubinina G."/>
            <person name="Orlova M."/>
            <person name="Belousova E."/>
            <person name="Roberts R.J."/>
        </authorList>
    </citation>
    <scope>NUCLEOTIDE SEQUENCE [LARGE SCALE GENOMIC DNA]</scope>
    <source>
        <strain evidence="14">D-401</strain>
    </source>
</reference>
<name>A0A2N9YI65_9GAMM</name>
<dbReference type="PANTHER" id="PTHR34981">
    <property type="entry name" value="CELL DIVISION PROTEIN ZAPA"/>
    <property type="match status" value="1"/>
</dbReference>
<dbReference type="GO" id="GO:0030428">
    <property type="term" value="C:cell septum"/>
    <property type="evidence" value="ECO:0007669"/>
    <property type="project" value="TreeGrafter"/>
</dbReference>
<dbReference type="GO" id="GO:0000921">
    <property type="term" value="P:septin ring assembly"/>
    <property type="evidence" value="ECO:0007669"/>
    <property type="project" value="TreeGrafter"/>
</dbReference>
<evidence type="ECO:0000256" key="12">
    <source>
        <dbReference type="SAM" id="Coils"/>
    </source>
</evidence>